<dbReference type="AlphaFoldDB" id="A0A5J5K1T0"/>
<evidence type="ECO:0000259" key="1">
    <source>
        <dbReference type="Pfam" id="PF00144"/>
    </source>
</evidence>
<dbReference type="InterPro" id="IPR012338">
    <property type="entry name" value="Beta-lactam/transpept-like"/>
</dbReference>
<protein>
    <submittedName>
        <fullName evidence="2">Beta-lactamase family protein</fullName>
    </submittedName>
</protein>
<dbReference type="RefSeq" id="WP_150934907.1">
    <property type="nucleotide sequence ID" value="NZ_VYTZ01000006.1"/>
</dbReference>
<dbReference type="PANTHER" id="PTHR46825">
    <property type="entry name" value="D-ALANYL-D-ALANINE-CARBOXYPEPTIDASE/ENDOPEPTIDASE AMPH"/>
    <property type="match status" value="1"/>
</dbReference>
<dbReference type="EMBL" id="VYTZ01000006">
    <property type="protein sequence ID" value="KAA9377718.1"/>
    <property type="molecule type" value="Genomic_DNA"/>
</dbReference>
<gene>
    <name evidence="2" type="ORF">F5972_19140</name>
</gene>
<dbReference type="InterPro" id="IPR001466">
    <property type="entry name" value="Beta-lactam-related"/>
</dbReference>
<sequence>MPPVSAPGGRWAYSNTGYIALGLLAEKVTGQNLSRALYDRILLPYRLGNTFLPTTERTIPGTHLNGFTTDEKGGLEDITRSDSSHAWAAGGMISTAADLNRFYFLLTRGKIIPASLLAQMKRTVPGPGLAYGLGLMSLTLPCGAEVWGHKGHIPGYATYSFYSDRRDLTVVANAMHPRDDAATDQAVNRLLAAEFCAP</sequence>
<evidence type="ECO:0000313" key="2">
    <source>
        <dbReference type="EMBL" id="KAA9377718.1"/>
    </source>
</evidence>
<dbReference type="Pfam" id="PF00144">
    <property type="entry name" value="Beta-lactamase"/>
    <property type="match status" value="1"/>
</dbReference>
<organism evidence="2 3">
    <name type="scientific">Microbispora cellulosiformans</name>
    <dbReference type="NCBI Taxonomy" id="2614688"/>
    <lineage>
        <taxon>Bacteria</taxon>
        <taxon>Bacillati</taxon>
        <taxon>Actinomycetota</taxon>
        <taxon>Actinomycetes</taxon>
        <taxon>Streptosporangiales</taxon>
        <taxon>Streptosporangiaceae</taxon>
        <taxon>Microbispora</taxon>
    </lineage>
</organism>
<dbReference type="SUPFAM" id="SSF56601">
    <property type="entry name" value="beta-lactamase/transpeptidase-like"/>
    <property type="match status" value="1"/>
</dbReference>
<accession>A0A5J5K1T0</accession>
<reference evidence="2 3" key="1">
    <citation type="submission" date="2019-09" db="EMBL/GenBank/DDBJ databases">
        <title>Screening of Novel Bioactive Compounds from Soil-Associated.</title>
        <authorList>
            <person name="Gong X."/>
        </authorList>
    </citation>
    <scope>NUCLEOTIDE SEQUENCE [LARGE SCALE GENOMIC DNA]</scope>
    <source>
        <strain evidence="2 3">Gxj-6</strain>
    </source>
</reference>
<dbReference type="Proteomes" id="UP000327011">
    <property type="component" value="Unassembled WGS sequence"/>
</dbReference>
<name>A0A5J5K1T0_9ACTN</name>
<evidence type="ECO:0000313" key="3">
    <source>
        <dbReference type="Proteomes" id="UP000327011"/>
    </source>
</evidence>
<dbReference type="Gene3D" id="3.40.710.10">
    <property type="entry name" value="DD-peptidase/beta-lactamase superfamily"/>
    <property type="match status" value="1"/>
</dbReference>
<keyword evidence="3" id="KW-1185">Reference proteome</keyword>
<comment type="caution">
    <text evidence="2">The sequence shown here is derived from an EMBL/GenBank/DDBJ whole genome shotgun (WGS) entry which is preliminary data.</text>
</comment>
<feature type="domain" description="Beta-lactamase-related" evidence="1">
    <location>
        <begin position="1"/>
        <end position="188"/>
    </location>
</feature>
<dbReference type="InterPro" id="IPR050491">
    <property type="entry name" value="AmpC-like"/>
</dbReference>
<dbReference type="PANTHER" id="PTHR46825:SF7">
    <property type="entry name" value="D-ALANYL-D-ALANINE CARBOXYPEPTIDASE"/>
    <property type="match status" value="1"/>
</dbReference>
<proteinExistence type="predicted"/>